<name>A0A9X9M8N6_GULGU</name>
<gene>
    <name evidence="1" type="ORF">BN2614_LOCUS2</name>
</gene>
<proteinExistence type="predicted"/>
<evidence type="ECO:0000313" key="1">
    <source>
        <dbReference type="EMBL" id="VCX39384.1"/>
    </source>
</evidence>
<sequence length="112" mass="12974">MTFFFFFVEKYTILKTLPGSLPLLITFLVSMEIVSHSFPRCHYQQQLLSQRLSCFRGEPVSCLKMATDYIKHSVAARHSSVHLTRIKPLRSALLTAQDIWNFLAIFFYGVKV</sequence>
<accession>A0A9X9M8N6</accession>
<evidence type="ECO:0000313" key="2">
    <source>
        <dbReference type="Proteomes" id="UP000269945"/>
    </source>
</evidence>
<keyword evidence="2" id="KW-1185">Reference proteome</keyword>
<dbReference type="Proteomes" id="UP000269945">
    <property type="component" value="Unassembled WGS sequence"/>
</dbReference>
<reference evidence="1 2" key="1">
    <citation type="submission" date="2018-10" db="EMBL/GenBank/DDBJ databases">
        <authorList>
            <person name="Ekblom R."/>
            <person name="Jareborg N."/>
        </authorList>
    </citation>
    <scope>NUCLEOTIDE SEQUENCE [LARGE SCALE GENOMIC DNA]</scope>
    <source>
        <tissue evidence="1">Muscle</tissue>
    </source>
</reference>
<organism evidence="1 2">
    <name type="scientific">Gulo gulo</name>
    <name type="common">Wolverine</name>
    <name type="synonym">Gluton</name>
    <dbReference type="NCBI Taxonomy" id="48420"/>
    <lineage>
        <taxon>Eukaryota</taxon>
        <taxon>Metazoa</taxon>
        <taxon>Chordata</taxon>
        <taxon>Craniata</taxon>
        <taxon>Vertebrata</taxon>
        <taxon>Euteleostomi</taxon>
        <taxon>Mammalia</taxon>
        <taxon>Eutheria</taxon>
        <taxon>Laurasiatheria</taxon>
        <taxon>Carnivora</taxon>
        <taxon>Caniformia</taxon>
        <taxon>Musteloidea</taxon>
        <taxon>Mustelidae</taxon>
        <taxon>Guloninae</taxon>
        <taxon>Gulo</taxon>
    </lineage>
</organism>
<dbReference type="AlphaFoldDB" id="A0A9X9M8N6"/>
<dbReference type="EMBL" id="CYRY02044441">
    <property type="protein sequence ID" value="VCX39384.1"/>
    <property type="molecule type" value="Genomic_DNA"/>
</dbReference>
<protein>
    <submittedName>
        <fullName evidence="1">Uncharacterized protein</fullName>
    </submittedName>
</protein>
<comment type="caution">
    <text evidence="1">The sequence shown here is derived from an EMBL/GenBank/DDBJ whole genome shotgun (WGS) entry which is preliminary data.</text>
</comment>